<dbReference type="EMBL" id="JAVFKD010000002">
    <property type="protein sequence ID" value="KAK5996561.1"/>
    <property type="molecule type" value="Genomic_DNA"/>
</dbReference>
<name>A0ABR0SXV7_9HYPO</name>
<dbReference type="InterPro" id="IPR049450">
    <property type="entry name" value="ACOT8-like_C"/>
</dbReference>
<dbReference type="InterPro" id="IPR042171">
    <property type="entry name" value="Acyl-CoA_hotdog"/>
</dbReference>
<keyword evidence="4" id="KW-1185">Reference proteome</keyword>
<dbReference type="Proteomes" id="UP001338125">
    <property type="component" value="Unassembled WGS sequence"/>
</dbReference>
<feature type="domain" description="Acyl-CoA thioesterase-like C-terminal" evidence="2">
    <location>
        <begin position="152"/>
        <end position="299"/>
    </location>
</feature>
<dbReference type="InterPro" id="IPR052389">
    <property type="entry name" value="Sec_Metab_Biosynth-Assoc"/>
</dbReference>
<organism evidence="3 4">
    <name type="scientific">Cladobotryum mycophilum</name>
    <dbReference type="NCBI Taxonomy" id="491253"/>
    <lineage>
        <taxon>Eukaryota</taxon>
        <taxon>Fungi</taxon>
        <taxon>Dikarya</taxon>
        <taxon>Ascomycota</taxon>
        <taxon>Pezizomycotina</taxon>
        <taxon>Sordariomycetes</taxon>
        <taxon>Hypocreomycetidae</taxon>
        <taxon>Hypocreales</taxon>
        <taxon>Hypocreaceae</taxon>
        <taxon>Cladobotryum</taxon>
    </lineage>
</organism>
<evidence type="ECO:0000259" key="2">
    <source>
        <dbReference type="Pfam" id="PF20789"/>
    </source>
</evidence>
<feature type="domain" description="Acyl-CoA thioesterase-like N-terminal HotDog" evidence="1">
    <location>
        <begin position="34"/>
        <end position="105"/>
    </location>
</feature>
<reference evidence="3 4" key="1">
    <citation type="submission" date="2024-01" db="EMBL/GenBank/DDBJ databases">
        <title>Complete genome of Cladobotryum mycophilum ATHUM6906.</title>
        <authorList>
            <person name="Christinaki A.C."/>
            <person name="Myridakis A.I."/>
            <person name="Kouvelis V.N."/>
        </authorList>
    </citation>
    <scope>NUCLEOTIDE SEQUENCE [LARGE SCALE GENOMIC DNA]</scope>
    <source>
        <strain evidence="3 4">ATHUM6906</strain>
    </source>
</reference>
<evidence type="ECO:0000313" key="4">
    <source>
        <dbReference type="Proteomes" id="UP001338125"/>
    </source>
</evidence>
<dbReference type="Gene3D" id="2.40.160.210">
    <property type="entry name" value="Acyl-CoA thioesterase, double hotdog domain"/>
    <property type="match status" value="1"/>
</dbReference>
<dbReference type="InterPro" id="IPR029069">
    <property type="entry name" value="HotDog_dom_sf"/>
</dbReference>
<dbReference type="Pfam" id="PF20789">
    <property type="entry name" value="4HBT_3C"/>
    <property type="match status" value="1"/>
</dbReference>
<comment type="caution">
    <text evidence="3">The sequence shown here is derived from an EMBL/GenBank/DDBJ whole genome shotgun (WGS) entry which is preliminary data.</text>
</comment>
<evidence type="ECO:0000313" key="3">
    <source>
        <dbReference type="EMBL" id="KAK5996561.1"/>
    </source>
</evidence>
<dbReference type="PANTHER" id="PTHR38110:SF1">
    <property type="entry name" value="THIOESTERASE DOMAIN-CONTAINING PROTEIN"/>
    <property type="match status" value="1"/>
</dbReference>
<dbReference type="Pfam" id="PF13622">
    <property type="entry name" value="4HBT_3"/>
    <property type="match status" value="1"/>
</dbReference>
<sequence>MEDLPAKIPSSLEVDSRITRLDDNTFAANLTTNFCIGAVPNGGYVATIFLRVAREYLSPRRQLDTVVSHWEFLNRTAPGPVVLVVEEVKPGRSMTVLHVSLYQGALQLDQHPWITPGKSQKVVSAYLTNRLIEAEEGLTLSTGWSMQPPPPPPPAQDFELLRVSALRQMVFYTPRHGQQAGGPSPLDCWMRMLSGERFTNPDLGFVVDATAAMIPEAFRPKTRDEPVREGSGFPFNKRFWYPTLAMNMDVKRALPEEGEEWLFLRTQTKQIYNGRFDTEVLVLDKHGRLIAISQQTAMMVDFDRNTKLKASKESKI</sequence>
<dbReference type="InterPro" id="IPR049449">
    <property type="entry name" value="TesB_ACOT8-like_N"/>
</dbReference>
<dbReference type="SUPFAM" id="SSF54637">
    <property type="entry name" value="Thioesterase/thiol ester dehydrase-isomerase"/>
    <property type="match status" value="2"/>
</dbReference>
<proteinExistence type="predicted"/>
<dbReference type="PANTHER" id="PTHR38110">
    <property type="entry name" value="CHROMOSOME 23, WHOLE GENOME SHOTGUN SEQUENCE"/>
    <property type="match status" value="1"/>
</dbReference>
<evidence type="ECO:0000259" key="1">
    <source>
        <dbReference type="Pfam" id="PF13622"/>
    </source>
</evidence>
<protein>
    <submittedName>
        <fullName evidence="3">Thioesterase-like protein TwmA</fullName>
    </submittedName>
</protein>
<accession>A0ABR0SXV7</accession>
<gene>
    <name evidence="3" type="ORF">PT974_01898</name>
</gene>